<keyword evidence="2" id="KW-1185">Reference proteome</keyword>
<dbReference type="RefSeq" id="WP_379805691.1">
    <property type="nucleotide sequence ID" value="NZ_JBHUOL010000012.1"/>
</dbReference>
<comment type="caution">
    <text evidence="1">The sequence shown here is derived from an EMBL/GenBank/DDBJ whole genome shotgun (WGS) entry which is preliminary data.</text>
</comment>
<evidence type="ECO:0008006" key="3">
    <source>
        <dbReference type="Google" id="ProtNLM"/>
    </source>
</evidence>
<evidence type="ECO:0000313" key="2">
    <source>
        <dbReference type="Proteomes" id="UP001597549"/>
    </source>
</evidence>
<evidence type="ECO:0000313" key="1">
    <source>
        <dbReference type="EMBL" id="MFD2908297.1"/>
    </source>
</evidence>
<accession>A0ABW5Z928</accession>
<name>A0ABW5Z928_9FLAO</name>
<gene>
    <name evidence="1" type="ORF">ACFSX9_06070</name>
</gene>
<organism evidence="1 2">
    <name type="scientific">Flavobacterium ardleyense</name>
    <dbReference type="NCBI Taxonomy" id="2038737"/>
    <lineage>
        <taxon>Bacteria</taxon>
        <taxon>Pseudomonadati</taxon>
        <taxon>Bacteroidota</taxon>
        <taxon>Flavobacteriia</taxon>
        <taxon>Flavobacteriales</taxon>
        <taxon>Flavobacteriaceae</taxon>
        <taxon>Flavobacterium</taxon>
    </lineage>
</organism>
<sequence length="349" mass="41422">MEKYITLLLILVTLSIYSQKTKTQVLSLEDNNPIENALIYYDSVLIDKTNNKGFFEINLKKHNKISIVKEDYYDTIISLDSSDKVFLRKINAIQLKEVVVTKANVFNLLDSIGDSKKRLKNVIFSNHTHFYNILTIDKDTLLYLNNRLYLKNREGYFCSQENKIIGNFKKTDNLSPIFEHNNEQIVFNYNYLHYSNSYLTMELLVILKFRKLFEYKVSKDDGYYKIEFSPNKNNKEFPYYGYILIDDEDYGIYEFSCKTTSNEKNKRNLVLNDKIINYKILNEESFIKHNKNENNKYELVTYRFDSQLKSLDGYFKGSIITNKYRKEPTFAFDASKAKKIDLTTYKIIY</sequence>
<reference evidence="2" key="1">
    <citation type="journal article" date="2019" name="Int. J. Syst. Evol. Microbiol.">
        <title>The Global Catalogue of Microorganisms (GCM) 10K type strain sequencing project: providing services to taxonomists for standard genome sequencing and annotation.</title>
        <authorList>
            <consortium name="The Broad Institute Genomics Platform"/>
            <consortium name="The Broad Institute Genome Sequencing Center for Infectious Disease"/>
            <person name="Wu L."/>
            <person name="Ma J."/>
        </authorList>
    </citation>
    <scope>NUCLEOTIDE SEQUENCE [LARGE SCALE GENOMIC DNA]</scope>
    <source>
        <strain evidence="2">KCTC 52644</strain>
    </source>
</reference>
<dbReference type="EMBL" id="JBHUOL010000012">
    <property type="protein sequence ID" value="MFD2908297.1"/>
    <property type="molecule type" value="Genomic_DNA"/>
</dbReference>
<dbReference type="Proteomes" id="UP001597549">
    <property type="component" value="Unassembled WGS sequence"/>
</dbReference>
<protein>
    <recommendedName>
        <fullName evidence="3">Carboxypeptidase-like regulatory domain-containing protein</fullName>
    </recommendedName>
</protein>
<proteinExistence type="predicted"/>